<proteinExistence type="predicted"/>
<dbReference type="Proteomes" id="UP001150614">
    <property type="component" value="Unassembled WGS sequence"/>
</dbReference>
<organism evidence="1 2">
    <name type="scientific">Pseudomonas carnis</name>
    <dbReference type="NCBI Taxonomy" id="2487355"/>
    <lineage>
        <taxon>Bacteria</taxon>
        <taxon>Pseudomonadati</taxon>
        <taxon>Pseudomonadota</taxon>
        <taxon>Gammaproteobacteria</taxon>
        <taxon>Pseudomonadales</taxon>
        <taxon>Pseudomonadaceae</taxon>
        <taxon>Pseudomonas</taxon>
    </lineage>
</organism>
<dbReference type="EMBL" id="JANCLL010000049">
    <property type="protein sequence ID" value="MDD1947574.1"/>
    <property type="molecule type" value="Genomic_DNA"/>
</dbReference>
<accession>A0ABT5RNK0</accession>
<comment type="caution">
    <text evidence="1">The sequence shown here is derived from an EMBL/GenBank/DDBJ whole genome shotgun (WGS) entry which is preliminary data.</text>
</comment>
<evidence type="ECO:0000313" key="1">
    <source>
        <dbReference type="EMBL" id="MDD1947574.1"/>
    </source>
</evidence>
<sequence length="121" mass="12975">MGMKDKLQTKLSKAFDGKLEDAVSQIVGSYNGPGVFDPVTEETTAETITYTGRGVITGFKVERIDGINIKVGDAKCVILSNEIDAVPDVGHTISAGTENFLVHLVLPDPTGATYQLHLRRA</sequence>
<dbReference type="RefSeq" id="WP_054898879.1">
    <property type="nucleotide sequence ID" value="NZ_BQHG01000063.1"/>
</dbReference>
<protein>
    <submittedName>
        <fullName evidence="1">Glutamate 5-kinase</fullName>
    </submittedName>
</protein>
<keyword evidence="2" id="KW-1185">Reference proteome</keyword>
<evidence type="ECO:0000313" key="2">
    <source>
        <dbReference type="Proteomes" id="UP001150614"/>
    </source>
</evidence>
<gene>
    <name evidence="1" type="ORF">NMG11_27515</name>
</gene>
<name>A0ABT5RNK0_9PSED</name>
<reference evidence="1" key="1">
    <citation type="submission" date="2022-07" db="EMBL/GenBank/DDBJ databases">
        <title>Draft genome of Pseudomonas carnis strain LP isolated from cheese.</title>
        <authorList>
            <person name="Wolfe B.E."/>
        </authorList>
    </citation>
    <scope>NUCLEOTIDE SEQUENCE</scope>
    <source>
        <strain evidence="1">LP</strain>
    </source>
</reference>